<sequence length="290" mass="32573">MKRLFLLIWFAAGCTLPSSSCSEQKGSNSIQLTGSTPGDAAVKTFMGIDTATSIDFMRWDLQLLSNNTEAGSFVLNLHYGLSKPNTQDFIDGGKKRKIEGRYENKGSFIHFTGKEAKFSLQRIDTNVYHLLNANQVLMQGNAGWSYSLSRIHPLTTGSSTSIHSAFLREDTATTIEFTGRTPCQVIAQQMNWKVSKECWKMKWILTLKRDATTLEPAGFIMRQTNISGERIQGKWKIDKTEQGNILALRMKDTGQELNLLIGSDNVLFILNKQMRPLPGNSEFSFTLNRD</sequence>
<organism evidence="1 2">
    <name type="scientific">Pseudobacter ginsenosidimutans</name>
    <dbReference type="NCBI Taxonomy" id="661488"/>
    <lineage>
        <taxon>Bacteria</taxon>
        <taxon>Pseudomonadati</taxon>
        <taxon>Bacteroidota</taxon>
        <taxon>Chitinophagia</taxon>
        <taxon>Chitinophagales</taxon>
        <taxon>Chitinophagaceae</taxon>
        <taxon>Pseudobacter</taxon>
    </lineage>
</organism>
<name>A0A4Q7N4A0_9BACT</name>
<gene>
    <name evidence="1" type="ORF">EV199_1699</name>
</gene>
<protein>
    <submittedName>
        <fullName evidence="1">Uncharacterized protein</fullName>
    </submittedName>
</protein>
<dbReference type="RefSeq" id="WP_130540164.1">
    <property type="nucleotide sequence ID" value="NZ_CP042431.1"/>
</dbReference>
<keyword evidence="2" id="KW-1185">Reference proteome</keyword>
<dbReference type="AlphaFoldDB" id="A0A4Q7N4A0"/>
<reference evidence="1 2" key="1">
    <citation type="submission" date="2019-02" db="EMBL/GenBank/DDBJ databases">
        <title>Genomic Encyclopedia of Type Strains, Phase IV (KMG-IV): sequencing the most valuable type-strain genomes for metagenomic binning, comparative biology and taxonomic classification.</title>
        <authorList>
            <person name="Goeker M."/>
        </authorList>
    </citation>
    <scope>NUCLEOTIDE SEQUENCE [LARGE SCALE GENOMIC DNA]</scope>
    <source>
        <strain evidence="1 2">DSM 18116</strain>
    </source>
</reference>
<dbReference type="EMBL" id="SGXA01000001">
    <property type="protein sequence ID" value="RZS75824.1"/>
    <property type="molecule type" value="Genomic_DNA"/>
</dbReference>
<accession>A0A4Q7N4A0</accession>
<comment type="caution">
    <text evidence="1">The sequence shown here is derived from an EMBL/GenBank/DDBJ whole genome shotgun (WGS) entry which is preliminary data.</text>
</comment>
<evidence type="ECO:0000313" key="1">
    <source>
        <dbReference type="EMBL" id="RZS75824.1"/>
    </source>
</evidence>
<proteinExistence type="predicted"/>
<dbReference type="Gene3D" id="2.40.128.640">
    <property type="match status" value="1"/>
</dbReference>
<dbReference type="Proteomes" id="UP000293874">
    <property type="component" value="Unassembled WGS sequence"/>
</dbReference>
<evidence type="ECO:0000313" key="2">
    <source>
        <dbReference type="Proteomes" id="UP000293874"/>
    </source>
</evidence>
<dbReference type="OrthoDB" id="952272at2"/>